<dbReference type="InterPro" id="IPR011010">
    <property type="entry name" value="DNA_brk_join_enz"/>
</dbReference>
<dbReference type="STRING" id="463301.SAMN04487955_10315"/>
<keyword evidence="5" id="KW-1185">Reference proteome</keyword>
<dbReference type="Gene3D" id="1.10.443.10">
    <property type="entry name" value="Intergrase catalytic core"/>
    <property type="match status" value="1"/>
</dbReference>
<feature type="region of interest" description="Disordered" evidence="2">
    <location>
        <begin position="973"/>
        <end position="993"/>
    </location>
</feature>
<dbReference type="PROSITE" id="PS51898">
    <property type="entry name" value="TYR_RECOMBINASE"/>
    <property type="match status" value="1"/>
</dbReference>
<reference evidence="5" key="1">
    <citation type="submission" date="2016-10" db="EMBL/GenBank/DDBJ databases">
        <authorList>
            <person name="Varghese N."/>
            <person name="Submissions S."/>
        </authorList>
    </citation>
    <scope>NUCLEOTIDE SEQUENCE [LARGE SCALE GENOMIC DNA]</scope>
    <source>
        <strain evidence="5">CGMCC 1.6981</strain>
    </source>
</reference>
<dbReference type="RefSeq" id="WP_089793496.1">
    <property type="nucleotide sequence ID" value="NZ_FPBP01000003.1"/>
</dbReference>
<dbReference type="Pfam" id="PF00589">
    <property type="entry name" value="Phage_integrase"/>
    <property type="match status" value="1"/>
</dbReference>
<dbReference type="Proteomes" id="UP000198693">
    <property type="component" value="Unassembled WGS sequence"/>
</dbReference>
<evidence type="ECO:0000259" key="3">
    <source>
        <dbReference type="PROSITE" id="PS51898"/>
    </source>
</evidence>
<feature type="domain" description="Tyr recombinase" evidence="3">
    <location>
        <begin position="505"/>
        <end position="718"/>
    </location>
</feature>
<name>A0A1I7GHT3_9GAMM</name>
<dbReference type="GO" id="GO:0003677">
    <property type="term" value="F:DNA binding"/>
    <property type="evidence" value="ECO:0007669"/>
    <property type="project" value="InterPro"/>
</dbReference>
<proteinExistence type="predicted"/>
<dbReference type="OrthoDB" id="9157643at2"/>
<evidence type="ECO:0000313" key="4">
    <source>
        <dbReference type="EMBL" id="SFU48020.1"/>
    </source>
</evidence>
<accession>A0A1I7GHT3</accession>
<dbReference type="InterPro" id="IPR002104">
    <property type="entry name" value="Integrase_catalytic"/>
</dbReference>
<dbReference type="GO" id="GO:0006310">
    <property type="term" value="P:DNA recombination"/>
    <property type="evidence" value="ECO:0007669"/>
    <property type="project" value="UniProtKB-KW"/>
</dbReference>
<evidence type="ECO:0000256" key="2">
    <source>
        <dbReference type="SAM" id="MobiDB-lite"/>
    </source>
</evidence>
<dbReference type="EMBL" id="FPBP01000003">
    <property type="protein sequence ID" value="SFU48020.1"/>
    <property type="molecule type" value="Genomic_DNA"/>
</dbReference>
<gene>
    <name evidence="4" type="ORF">SAMN04487955_10315</name>
</gene>
<organism evidence="4 5">
    <name type="scientific">Halomonas korlensis</name>
    <dbReference type="NCBI Taxonomy" id="463301"/>
    <lineage>
        <taxon>Bacteria</taxon>
        <taxon>Pseudomonadati</taxon>
        <taxon>Pseudomonadota</taxon>
        <taxon>Gammaproteobacteria</taxon>
        <taxon>Oceanospirillales</taxon>
        <taxon>Halomonadaceae</taxon>
        <taxon>Halomonas</taxon>
    </lineage>
</organism>
<sequence length="1026" mass="117185">MNFDKIWSGWKLGAPKEAASVEGGDKTRAVMRKNEQFNRTKRVMVKVYELDPGLFYGIENIHITEEKIEELVSLVGQELNGTPYKQAHNFLSKGLFNGCEQLGWQLPVPPPIHNRFIEQNQLTPEDYERLHELDQIIIAHEKRGLSQYADYRSPEWVFGRFVFSLITEGGLLNKHWLSKLNSAVRSEVGMLEGRVYITLNEKRASSSNHEDLNHTFYRRVFLGPTSQLTLFRSLKNINSLHYMAKNPADCLKEYVANICPNIKLPKDKLIDFLIETSITASLHTIPGYLVHYSRSRNVSISLDPETWHRLTTGHINHENHNNNENNDDLNFNTSFSINANTLHTGASSSNQSVRFSEIHSLLQTHSSPGNTGRKIVKDNLYAFLSASHLNSPIVQAIGLWTLHLLTHGGVQKSTITLSTIKGYIGKSGIYGRYLTSLASHHEDLSALRPDQWGEIYENILLTSKSDGNHYSKSWALNQFHNFLRQNYDDIPDIDIGSSKRQESRVDNNIITPAEYIRAIDIIQRSDQGQRFKMMQQLALMLGYRCGFRRSEIQHLSMADMHCHLEGLTTDLETWIRNGKTESATRRVPLEHLALSSEKSELIQWLRLREGESPSSSLMRELLFCLPGQYRRPLSDLELFSPITKALKVASGTYNVRFHHLRHSNISFTHVHLDDPSHDFSFPLEWAQDDEGNVIMPHWQSDLSQRLDLAPREQTTRTRFWALSELHGHISPAESLRSYAHLTDWVLGAYLWEADELELTLNQQAALLDISRKSLSVRRSRHKLQGSTTSKDLAQALSSQVWGPFLASSPEGDWGTYEPSGQAQITTPLVKLLNPLFVYRVLATIEKDEKNKKPLPKAQIMAAQRFHLSETVVAEWVKQAGSLMALTTNRSNGRQRYGQRRQKYPLSDKQLNQTYLPELGRCPAPPRSPEQQNDSHWFFQHIIDWFLEAPDDCLESLKVFHDAAQRSSGQVDFRYKSQPGPASRFTRRSPCISSRNTPSVRIKPRLWSISTQSPSARVPPRTLITTT</sequence>
<dbReference type="AlphaFoldDB" id="A0A1I7GHT3"/>
<evidence type="ECO:0000313" key="5">
    <source>
        <dbReference type="Proteomes" id="UP000198693"/>
    </source>
</evidence>
<protein>
    <submittedName>
        <fullName evidence="4">Phage integrase family protein</fullName>
    </submittedName>
</protein>
<dbReference type="GO" id="GO:0015074">
    <property type="term" value="P:DNA integration"/>
    <property type="evidence" value="ECO:0007669"/>
    <property type="project" value="InterPro"/>
</dbReference>
<keyword evidence="1" id="KW-0233">DNA recombination</keyword>
<dbReference type="InterPro" id="IPR013762">
    <property type="entry name" value="Integrase-like_cat_sf"/>
</dbReference>
<dbReference type="SUPFAM" id="SSF56349">
    <property type="entry name" value="DNA breaking-rejoining enzymes"/>
    <property type="match status" value="1"/>
</dbReference>
<evidence type="ECO:0000256" key="1">
    <source>
        <dbReference type="ARBA" id="ARBA00023172"/>
    </source>
</evidence>